<dbReference type="Pfam" id="PF07660">
    <property type="entry name" value="STN"/>
    <property type="match status" value="1"/>
</dbReference>
<dbReference type="InterPro" id="IPR037066">
    <property type="entry name" value="Plug_dom_sf"/>
</dbReference>
<evidence type="ECO:0000313" key="11">
    <source>
        <dbReference type="Proteomes" id="UP000192756"/>
    </source>
</evidence>
<evidence type="ECO:0000313" key="10">
    <source>
        <dbReference type="EMBL" id="SMC54723.1"/>
    </source>
</evidence>
<evidence type="ECO:0000259" key="9">
    <source>
        <dbReference type="SMART" id="SM00965"/>
    </source>
</evidence>
<dbReference type="InterPro" id="IPR008969">
    <property type="entry name" value="CarboxyPept-like_regulatory"/>
</dbReference>
<dbReference type="InterPro" id="IPR023997">
    <property type="entry name" value="TonB-dep_OMP_SusC/RagA_CS"/>
</dbReference>
<feature type="chain" id="PRO_5013026390" evidence="8">
    <location>
        <begin position="25"/>
        <end position="1178"/>
    </location>
</feature>
<dbReference type="NCBIfam" id="TIGR04056">
    <property type="entry name" value="OMP_RagA_SusC"/>
    <property type="match status" value="1"/>
</dbReference>
<reference evidence="11" key="1">
    <citation type="submission" date="2017-04" db="EMBL/GenBank/DDBJ databases">
        <authorList>
            <person name="Varghese N."/>
            <person name="Submissions S."/>
        </authorList>
    </citation>
    <scope>NUCLEOTIDE SEQUENCE [LARGE SCALE GENOMIC DNA]</scope>
    <source>
        <strain evidence="11">DSM 12126</strain>
    </source>
</reference>
<evidence type="ECO:0000256" key="2">
    <source>
        <dbReference type="ARBA" id="ARBA00022448"/>
    </source>
</evidence>
<dbReference type="InterPro" id="IPR011662">
    <property type="entry name" value="Secretin/TonB_short_N"/>
</dbReference>
<feature type="signal peptide" evidence="8">
    <location>
        <begin position="1"/>
        <end position="24"/>
    </location>
</feature>
<proteinExistence type="inferred from homology"/>
<dbReference type="Pfam" id="PF13715">
    <property type="entry name" value="CarbopepD_reg_2"/>
    <property type="match status" value="1"/>
</dbReference>
<keyword evidence="3 7" id="KW-1134">Transmembrane beta strand</keyword>
<keyword evidence="5 7" id="KW-0472">Membrane</keyword>
<dbReference type="SUPFAM" id="SSF49464">
    <property type="entry name" value="Carboxypeptidase regulatory domain-like"/>
    <property type="match status" value="1"/>
</dbReference>
<evidence type="ECO:0000256" key="4">
    <source>
        <dbReference type="ARBA" id="ARBA00022692"/>
    </source>
</evidence>
<dbReference type="InterPro" id="IPR039426">
    <property type="entry name" value="TonB-dep_rcpt-like"/>
</dbReference>
<evidence type="ECO:0000256" key="1">
    <source>
        <dbReference type="ARBA" id="ARBA00004571"/>
    </source>
</evidence>
<dbReference type="PROSITE" id="PS52016">
    <property type="entry name" value="TONB_DEPENDENT_REC_3"/>
    <property type="match status" value="1"/>
</dbReference>
<feature type="domain" description="Secretin/TonB short N-terminal" evidence="9">
    <location>
        <begin position="49"/>
        <end position="100"/>
    </location>
</feature>
<keyword evidence="2 7" id="KW-0813">Transport</keyword>
<dbReference type="NCBIfam" id="TIGR04057">
    <property type="entry name" value="SusC_RagA_signa"/>
    <property type="match status" value="1"/>
</dbReference>
<keyword evidence="6 7" id="KW-0998">Cell outer membrane</keyword>
<accession>A0A1W2A294</accession>
<evidence type="ECO:0000256" key="8">
    <source>
        <dbReference type="SAM" id="SignalP"/>
    </source>
</evidence>
<dbReference type="Proteomes" id="UP000192756">
    <property type="component" value="Unassembled WGS sequence"/>
</dbReference>
<keyword evidence="8" id="KW-0732">Signal</keyword>
<dbReference type="AlphaFoldDB" id="A0A1W2A294"/>
<evidence type="ECO:0000256" key="3">
    <source>
        <dbReference type="ARBA" id="ARBA00022452"/>
    </source>
</evidence>
<dbReference type="GO" id="GO:0009279">
    <property type="term" value="C:cell outer membrane"/>
    <property type="evidence" value="ECO:0007669"/>
    <property type="project" value="UniProtKB-SubCell"/>
</dbReference>
<evidence type="ECO:0000256" key="6">
    <source>
        <dbReference type="ARBA" id="ARBA00023237"/>
    </source>
</evidence>
<dbReference type="Gene3D" id="2.60.40.1120">
    <property type="entry name" value="Carboxypeptidase-like, regulatory domain"/>
    <property type="match status" value="1"/>
</dbReference>
<keyword evidence="11" id="KW-1185">Reference proteome</keyword>
<protein>
    <submittedName>
        <fullName evidence="10">TonB-linked outer membrane protein, SusC/RagA family</fullName>
    </submittedName>
</protein>
<sequence length="1178" mass="132431">MLIMRLTTAILIATLMQVSASSLAQKITLQKSRVQLKTILQDVRKQSGYNFVYTDVLLQKAAPVTINVKAAELDEVLGQIFEQQPLTYEINNKTVVVKEKTPSFLDKVIDVISNDRRDLIADIRGIVRNERGEPLEGITVMVKGAKAGTRTNEKGEFLLKEVKKGDVLVFTGVAIETFEYVVKDDKNINLNLKARLVQLEEVGINTGYEKISKERFVGSYSQLDSAAFHRRAGMGILERLDGTVTGVLFNKKGEFSGISPIQIRGASSLGGGFGTITSLQEPLIVVDNFPMDSRFDINSINPNDIENVTVLKDAAASSIWGARAGNGVVVITTKRGKYNKKMEVSLRSDITIEDKPDLFYIPRVSSTDYIDIETDLFNRGFYNNSINDSFSWPVLSPVVEFLSRVGKEGFTQTQADAEINKFRNIDLRDELNKHVYQKGIRQQHYLSFNGGSSNINYLFSAGYNYRQSNIQGDKGDNRFTVSSFIGFKPIKNLTIQAGINYNQNLDQSVPFSLPSTTSPYIKLVDEKGNNLAIPYGIRTAYLDTLNYPGLLDWRYRPLDEIRIADKRVSGKAINLNFIGSYNFTSWLSGNLEYNYRSQFSSSRNHNSPESYLTRDLVNTFFNPDPNVSPELRYPIPVEGILDLSNTDSKGQGIKFIVNFNKSWGRGHRISALLGHELSESSGFASGNRLYGYANRNGSYRSNMDYFNYYPKTFGQFPGGTINIESKSSYREQPYNRFISFYGNASYTLKERYTIYGSVRRDGANVFGVNTNNKWKPLWSLGGKWHLSKEKFYNINWLSDFAVRGTIGYSGNVNNTGSGKLTIIYQPPLGSPTNLPTATVTAANNPDLKWEEVRQINLAIDFGAFKNRLTGNVDFFQKNSYDLIAYYPFDPSSGVNSYPINSANLQGKGFDIQLNSQNTSGVLQWNTGIGVSYVKTLVTKSYVSGSTIGDFLSYGINPSEGKILNGVSSFRWAGLDAQTGDPQGILNGQVSKNYIALSTDLVSHQVFHGSSVPLFSGFLSNSFSWKNFSFSLNITGRFNYYFRRPALRLTHNGSFFSNSYTVDYYKRWQRPGDELITNVPSLIYPDKTYRSYFYENSEIHVLRGDNIRLQDIRLQYRWNNKGGRLPFKVITAYFYPNNLNVILWRADKSTFDPDFSGGGTNPSAAPIPKTWTFGLNFNL</sequence>
<name>A0A1W2A294_9SPHI</name>
<dbReference type="Gene3D" id="2.170.130.10">
    <property type="entry name" value="TonB-dependent receptor, plug domain"/>
    <property type="match status" value="1"/>
</dbReference>
<dbReference type="SUPFAM" id="SSF56935">
    <property type="entry name" value="Porins"/>
    <property type="match status" value="1"/>
</dbReference>
<dbReference type="Pfam" id="PF07715">
    <property type="entry name" value="Plug"/>
    <property type="match status" value="1"/>
</dbReference>
<dbReference type="Gene3D" id="2.40.170.20">
    <property type="entry name" value="TonB-dependent receptor, beta-barrel domain"/>
    <property type="match status" value="1"/>
</dbReference>
<gene>
    <name evidence="10" type="ORF">SAMN04488524_1168</name>
</gene>
<keyword evidence="4 7" id="KW-0812">Transmembrane</keyword>
<evidence type="ECO:0000256" key="5">
    <source>
        <dbReference type="ARBA" id="ARBA00023136"/>
    </source>
</evidence>
<dbReference type="InterPro" id="IPR012910">
    <property type="entry name" value="Plug_dom"/>
</dbReference>
<dbReference type="InterPro" id="IPR036942">
    <property type="entry name" value="Beta-barrel_TonB_sf"/>
</dbReference>
<dbReference type="EMBL" id="FWXT01000001">
    <property type="protein sequence ID" value="SMC54723.1"/>
    <property type="molecule type" value="Genomic_DNA"/>
</dbReference>
<comment type="subcellular location">
    <subcellularLocation>
        <location evidence="1 7">Cell outer membrane</location>
        <topology evidence="1 7">Multi-pass membrane protein</topology>
    </subcellularLocation>
</comment>
<dbReference type="STRING" id="151894.SAMN04488524_1168"/>
<organism evidence="10 11">
    <name type="scientific">Pedobacter africanus</name>
    <dbReference type="NCBI Taxonomy" id="151894"/>
    <lineage>
        <taxon>Bacteria</taxon>
        <taxon>Pseudomonadati</taxon>
        <taxon>Bacteroidota</taxon>
        <taxon>Sphingobacteriia</taxon>
        <taxon>Sphingobacteriales</taxon>
        <taxon>Sphingobacteriaceae</taxon>
        <taxon>Pedobacter</taxon>
    </lineage>
</organism>
<evidence type="ECO:0000256" key="7">
    <source>
        <dbReference type="PROSITE-ProRule" id="PRU01360"/>
    </source>
</evidence>
<comment type="similarity">
    <text evidence="7">Belongs to the TonB-dependent receptor family.</text>
</comment>
<dbReference type="SMART" id="SM00965">
    <property type="entry name" value="STN"/>
    <property type="match status" value="1"/>
</dbReference>
<dbReference type="InterPro" id="IPR023996">
    <property type="entry name" value="TonB-dep_OMP_SusC/RagA"/>
</dbReference>